<organism evidence="2 3">
    <name type="scientific">Ancylobacter novellus</name>
    <name type="common">Thiobacillus novellus</name>
    <dbReference type="NCBI Taxonomy" id="921"/>
    <lineage>
        <taxon>Bacteria</taxon>
        <taxon>Pseudomonadati</taxon>
        <taxon>Pseudomonadota</taxon>
        <taxon>Alphaproteobacteria</taxon>
        <taxon>Hyphomicrobiales</taxon>
        <taxon>Xanthobacteraceae</taxon>
        <taxon>Ancylobacter</taxon>
    </lineage>
</organism>
<dbReference type="NCBIfam" id="TIGR01539">
    <property type="entry name" value="portal_lambda"/>
    <property type="match status" value="1"/>
</dbReference>
<accession>A0A2W5M8B4</accession>
<comment type="caution">
    <text evidence="2">The sequence shown here is derived from an EMBL/GenBank/DDBJ whole genome shotgun (WGS) entry which is preliminary data.</text>
</comment>
<feature type="region of interest" description="Disordered" evidence="1">
    <location>
        <begin position="474"/>
        <end position="532"/>
    </location>
</feature>
<name>A0A2W5M8B4_ANCNO</name>
<dbReference type="Pfam" id="PF05136">
    <property type="entry name" value="Phage_portal_2"/>
    <property type="match status" value="1"/>
</dbReference>
<dbReference type="GO" id="GO:0019068">
    <property type="term" value="P:virion assembly"/>
    <property type="evidence" value="ECO:0007669"/>
    <property type="project" value="InterPro"/>
</dbReference>
<dbReference type="GO" id="GO:0005198">
    <property type="term" value="F:structural molecule activity"/>
    <property type="evidence" value="ECO:0007669"/>
    <property type="project" value="InterPro"/>
</dbReference>
<dbReference type="InterPro" id="IPR006429">
    <property type="entry name" value="Phage_lambda_portal"/>
</dbReference>
<reference evidence="2 3" key="1">
    <citation type="submission" date="2017-08" db="EMBL/GenBank/DDBJ databases">
        <title>Infants hospitalized years apart are colonized by the same room-sourced microbial strains.</title>
        <authorList>
            <person name="Brooks B."/>
            <person name="Olm M.R."/>
            <person name="Firek B.A."/>
            <person name="Baker R."/>
            <person name="Thomas B.C."/>
            <person name="Morowitz M.J."/>
            <person name="Banfield J.F."/>
        </authorList>
    </citation>
    <scope>NUCLEOTIDE SEQUENCE [LARGE SCALE GENOMIC DNA]</scope>
    <source>
        <strain evidence="2">S2_005_003_R2_43</strain>
    </source>
</reference>
<evidence type="ECO:0000313" key="2">
    <source>
        <dbReference type="EMBL" id="PZQ13643.1"/>
    </source>
</evidence>
<evidence type="ECO:0000313" key="3">
    <source>
        <dbReference type="Proteomes" id="UP000249577"/>
    </source>
</evidence>
<dbReference type="Proteomes" id="UP000249577">
    <property type="component" value="Unassembled WGS sequence"/>
</dbReference>
<dbReference type="EMBL" id="QFPN01000007">
    <property type="protein sequence ID" value="PZQ13643.1"/>
    <property type="molecule type" value="Genomic_DNA"/>
</dbReference>
<feature type="compositionally biased region" description="Low complexity" evidence="1">
    <location>
        <begin position="518"/>
        <end position="532"/>
    </location>
</feature>
<dbReference type="AlphaFoldDB" id="A0A2W5M8B4"/>
<gene>
    <name evidence="2" type="ORF">DI565_13965</name>
</gene>
<proteinExistence type="predicted"/>
<sequence>MAEKPRYRVRAISRPMTASAAGALDISGQLSGGVAPEAGAYDAAGGSGRRSRAWRVGSFGPNAALTYALDELRRKSRDQARKNPHARSIVDRMVSNLVGTGIKPQSIARIDTTGMSKTQKKAADKRSEEYRAAVAGLFWDWVDEADSTGAHDFYGLQAIAARGMVEGGETFVRLRSRRLSDGLTVPLQLQVIEGDHCDHLKNDPTNRIWQGIQFDGKGARTGYWLTRDHPGDAIVSGGALNEAKVVPAEDVCHLFRALRPGQQRGEPWLAPVLQALYDLQGYLDAELTRKKVATLIAGFIKRVGDGQNPIGSTDADEEGTGDLQWEAGTLQVLEDDEDITWSNPPDSPTGFEQYIRVSLRSIATGAGTLYEILSGDYGQLNDRTLRAALNDFRRSIEALQHALLVFQFCRPVYRRFIDYALLSGVLKLPEGMTRRQAYAVKWTPQAFAYIHPVQDIEAKQMKVRSGFSTRSAEVSADGQDAEAVDAENAADNARADDLGVSYDSDGRRSKTKSPGVTDDTPAPAKQPAPADD</sequence>
<protein>
    <submittedName>
        <fullName evidence="2">Phage portal protein</fullName>
    </submittedName>
</protein>
<evidence type="ECO:0000256" key="1">
    <source>
        <dbReference type="SAM" id="MobiDB-lite"/>
    </source>
</evidence>